<feature type="signal peptide" evidence="2">
    <location>
        <begin position="1"/>
        <end position="18"/>
    </location>
</feature>
<proteinExistence type="predicted"/>
<evidence type="ECO:0000313" key="3">
    <source>
        <dbReference type="EMBL" id="OHT06410.1"/>
    </source>
</evidence>
<accession>A0A1J4K5Z2</accession>
<dbReference type="AlphaFoldDB" id="A0A1J4K5Z2"/>
<keyword evidence="1" id="KW-0472">Membrane</keyword>
<dbReference type="GeneID" id="94827305"/>
<gene>
    <name evidence="3" type="ORF">TRFO_05621</name>
</gene>
<dbReference type="Proteomes" id="UP000179807">
    <property type="component" value="Unassembled WGS sequence"/>
</dbReference>
<dbReference type="EMBL" id="MLAK01000727">
    <property type="protein sequence ID" value="OHT06410.1"/>
    <property type="molecule type" value="Genomic_DNA"/>
</dbReference>
<reference evidence="3" key="1">
    <citation type="submission" date="2016-10" db="EMBL/GenBank/DDBJ databases">
        <authorList>
            <person name="Benchimol M."/>
            <person name="Almeida L.G."/>
            <person name="Vasconcelos A.T."/>
            <person name="Perreira-Neves A."/>
            <person name="Rosa I.A."/>
            <person name="Tasca T."/>
            <person name="Bogo M.R."/>
            <person name="de Souza W."/>
        </authorList>
    </citation>
    <scope>NUCLEOTIDE SEQUENCE [LARGE SCALE GENOMIC DNA]</scope>
    <source>
        <strain evidence="3">K</strain>
    </source>
</reference>
<sequence length="304" mass="34075">MLLFYPVFLLAFSKGFHSFTVTHKTPFHIRLTKNILYFILDEQPPASVSFSAINKQNQSTPIPMNSLSHIQFFDTIVYVTAPKKVRYTLHFWLVPNELCPGISYASTADMAISTELTAATLSSDFCIFGQAGSSSYSADFLYQTNSTRSRVEFYKHPSKPARKCKKGVKCHYSSSMPFFLRISGASGYKFSSSFLYKVHRSNIDSYECSFKTIPYLVDGPIQMPIGHLNVRHTKCVSAAEDMLSNVTLISGGIIVCIMLLILLHCAGVINLKIILGCTKEADRFKELRQNPYASHIQQDAVESV</sequence>
<dbReference type="VEuPathDB" id="TrichDB:TRFO_05621"/>
<evidence type="ECO:0000256" key="2">
    <source>
        <dbReference type="SAM" id="SignalP"/>
    </source>
</evidence>
<comment type="caution">
    <text evidence="3">The sequence shown here is derived from an EMBL/GenBank/DDBJ whole genome shotgun (WGS) entry which is preliminary data.</text>
</comment>
<evidence type="ECO:0000256" key="1">
    <source>
        <dbReference type="SAM" id="Phobius"/>
    </source>
</evidence>
<keyword evidence="1" id="KW-0812">Transmembrane</keyword>
<organism evidence="3 4">
    <name type="scientific">Tritrichomonas foetus</name>
    <dbReference type="NCBI Taxonomy" id="1144522"/>
    <lineage>
        <taxon>Eukaryota</taxon>
        <taxon>Metamonada</taxon>
        <taxon>Parabasalia</taxon>
        <taxon>Tritrichomonadida</taxon>
        <taxon>Tritrichomonadidae</taxon>
        <taxon>Tritrichomonas</taxon>
    </lineage>
</organism>
<dbReference type="RefSeq" id="XP_068359546.1">
    <property type="nucleotide sequence ID" value="XM_068492601.1"/>
</dbReference>
<protein>
    <submittedName>
        <fullName evidence="3">Uncharacterized protein</fullName>
    </submittedName>
</protein>
<feature type="transmembrane region" description="Helical" evidence="1">
    <location>
        <begin position="248"/>
        <end position="275"/>
    </location>
</feature>
<name>A0A1J4K5Z2_9EUKA</name>
<keyword evidence="4" id="KW-1185">Reference proteome</keyword>
<feature type="chain" id="PRO_5012498309" evidence="2">
    <location>
        <begin position="19"/>
        <end position="304"/>
    </location>
</feature>
<keyword evidence="2" id="KW-0732">Signal</keyword>
<keyword evidence="1" id="KW-1133">Transmembrane helix</keyword>
<evidence type="ECO:0000313" key="4">
    <source>
        <dbReference type="Proteomes" id="UP000179807"/>
    </source>
</evidence>